<gene>
    <name evidence="2" type="ORF">HFQ381_LOCUS33116</name>
    <name evidence="1" type="ORF">UJA718_LOCUS29462</name>
</gene>
<sequence>MIKMALIDLLEMILIDMIKMTRYIYENNALQCPLFCKIGYMGSNLRDLTDTFRFKVNQYQKHQHMVHNDQKRYHQLLKQLRQVYYYYPFRQSNFLSDNLMVTKALKQMLSNIVQNEVIIKDSFVFVNELKSLDANYSSFKVVSFDVASLYTHMALDETLKIIFDHLYNDETPTLPMKREDMKKLLEFATKHSHFLFIGKVYD</sequence>
<dbReference type="Proteomes" id="UP000663873">
    <property type="component" value="Unassembled WGS sequence"/>
</dbReference>
<evidence type="ECO:0000313" key="3">
    <source>
        <dbReference type="Proteomes" id="UP000663873"/>
    </source>
</evidence>
<organism evidence="1 3">
    <name type="scientific">Rotaria socialis</name>
    <dbReference type="NCBI Taxonomy" id="392032"/>
    <lineage>
        <taxon>Eukaryota</taxon>
        <taxon>Metazoa</taxon>
        <taxon>Spiralia</taxon>
        <taxon>Gnathifera</taxon>
        <taxon>Rotifera</taxon>
        <taxon>Eurotatoria</taxon>
        <taxon>Bdelloidea</taxon>
        <taxon>Philodinida</taxon>
        <taxon>Philodinidae</taxon>
        <taxon>Rotaria</taxon>
    </lineage>
</organism>
<evidence type="ECO:0000313" key="2">
    <source>
        <dbReference type="EMBL" id="CAF4592688.1"/>
    </source>
</evidence>
<evidence type="ECO:0000313" key="1">
    <source>
        <dbReference type="EMBL" id="CAF4552646.1"/>
    </source>
</evidence>
<comment type="caution">
    <text evidence="1">The sequence shown here is derived from an EMBL/GenBank/DDBJ whole genome shotgun (WGS) entry which is preliminary data.</text>
</comment>
<reference evidence="1" key="1">
    <citation type="submission" date="2021-02" db="EMBL/GenBank/DDBJ databases">
        <authorList>
            <person name="Nowell W R."/>
        </authorList>
    </citation>
    <scope>NUCLEOTIDE SEQUENCE</scope>
</reference>
<accession>A0A820YTG8</accession>
<protein>
    <recommendedName>
        <fullName evidence="4">Reverse transcriptase domain-containing protein</fullName>
    </recommendedName>
</protein>
<name>A0A820YTG8_9BILA</name>
<dbReference type="AlphaFoldDB" id="A0A820YTG8"/>
<proteinExistence type="predicted"/>
<keyword evidence="3" id="KW-1185">Reference proteome</keyword>
<dbReference type="Proteomes" id="UP000663851">
    <property type="component" value="Unassembled WGS sequence"/>
</dbReference>
<evidence type="ECO:0008006" key="4">
    <source>
        <dbReference type="Google" id="ProtNLM"/>
    </source>
</evidence>
<dbReference type="EMBL" id="CAJOBP010009448">
    <property type="protein sequence ID" value="CAF4552646.1"/>
    <property type="molecule type" value="Genomic_DNA"/>
</dbReference>
<dbReference type="EMBL" id="CAJOBO010009505">
    <property type="protein sequence ID" value="CAF4592688.1"/>
    <property type="molecule type" value="Genomic_DNA"/>
</dbReference>